<evidence type="ECO:0000313" key="2">
    <source>
        <dbReference type="EMBL" id="PVU95962.1"/>
    </source>
</evidence>
<feature type="domain" description="FAS1" evidence="1">
    <location>
        <begin position="39"/>
        <end position="172"/>
    </location>
</feature>
<dbReference type="PROSITE" id="PS50213">
    <property type="entry name" value="FAS1"/>
    <property type="match status" value="1"/>
</dbReference>
<evidence type="ECO:0000313" key="3">
    <source>
        <dbReference type="Proteomes" id="UP000245699"/>
    </source>
</evidence>
<dbReference type="STRING" id="61424.A0A2T9YUE1"/>
<gene>
    <name evidence="2" type="ORF">BB559_002547</name>
</gene>
<accession>A0A2T9YUE1</accession>
<evidence type="ECO:0000259" key="1">
    <source>
        <dbReference type="PROSITE" id="PS50213"/>
    </source>
</evidence>
<dbReference type="InterPro" id="IPR000782">
    <property type="entry name" value="FAS1_domain"/>
</dbReference>
<name>A0A2T9YUE1_9FUNG</name>
<protein>
    <recommendedName>
        <fullName evidence="1">FAS1 domain-containing protein</fullName>
    </recommendedName>
</protein>
<dbReference type="OrthoDB" id="5551751at2759"/>
<comment type="caution">
    <text evidence="2">The sequence shown here is derived from an EMBL/GenBank/DDBJ whole genome shotgun (WGS) entry which is preliminary data.</text>
</comment>
<reference evidence="2 3" key="1">
    <citation type="journal article" date="2018" name="MBio">
        <title>Comparative Genomics Reveals the Core Gene Toolbox for the Fungus-Insect Symbiosis.</title>
        <authorList>
            <person name="Wang Y."/>
            <person name="Stata M."/>
            <person name="Wang W."/>
            <person name="Stajich J.E."/>
            <person name="White M.M."/>
            <person name="Moncalvo J.M."/>
        </authorList>
    </citation>
    <scope>NUCLEOTIDE SEQUENCE [LARGE SCALE GENOMIC DNA]</scope>
    <source>
        <strain evidence="2 3">AUS-77-4</strain>
    </source>
</reference>
<dbReference type="InterPro" id="IPR036378">
    <property type="entry name" value="FAS1_dom_sf"/>
</dbReference>
<dbReference type="EMBL" id="MBFT01000163">
    <property type="protein sequence ID" value="PVU95962.1"/>
    <property type="molecule type" value="Genomic_DNA"/>
</dbReference>
<dbReference type="AlphaFoldDB" id="A0A2T9YUE1"/>
<dbReference type="Gene3D" id="2.30.180.10">
    <property type="entry name" value="FAS1 domain"/>
    <property type="match status" value="1"/>
</dbReference>
<dbReference type="Pfam" id="PF02469">
    <property type="entry name" value="Fasciclin"/>
    <property type="match status" value="1"/>
</dbReference>
<dbReference type="SUPFAM" id="SSF82153">
    <property type="entry name" value="FAS1 domain"/>
    <property type="match status" value="1"/>
</dbReference>
<proteinExistence type="predicted"/>
<organism evidence="2 3">
    <name type="scientific">Furculomyces boomerangus</name>
    <dbReference type="NCBI Taxonomy" id="61424"/>
    <lineage>
        <taxon>Eukaryota</taxon>
        <taxon>Fungi</taxon>
        <taxon>Fungi incertae sedis</taxon>
        <taxon>Zoopagomycota</taxon>
        <taxon>Kickxellomycotina</taxon>
        <taxon>Harpellomycetes</taxon>
        <taxon>Harpellales</taxon>
        <taxon>Harpellaceae</taxon>
        <taxon>Furculomyces</taxon>
    </lineage>
</organism>
<dbReference type="Proteomes" id="UP000245699">
    <property type="component" value="Unassembled WGS sequence"/>
</dbReference>
<keyword evidence="3" id="KW-1185">Reference proteome</keyword>
<sequence length="173" mass="19603">MNNEIKNMNNPKPDSISYSYQEPDLSKGSFIDYNVEEGPLTLYDKLSGLNTVATAFDGFRMCPTLIKKLTDSHEKLTVFVPLNKAFRNWGKSPTEDNLVPILSKHLFDKAIIKSKLTDGMELVPINSDTKFVVVLINGKFYLKNKNTNIRYEVLGDGESAANGIFYFVEYLFD</sequence>